<sequence>MCSRFKIALISMQQKTGRQFPWQHT</sequence>
<evidence type="ECO:0000313" key="1">
    <source>
        <dbReference type="EMBL" id="JAH03938.1"/>
    </source>
</evidence>
<protein>
    <submittedName>
        <fullName evidence="1">Uncharacterized protein</fullName>
    </submittedName>
</protein>
<name>A0A0E9PJC6_ANGAN</name>
<accession>A0A0E9PJC6</accession>
<reference evidence="1" key="2">
    <citation type="journal article" date="2015" name="Fish Shellfish Immunol.">
        <title>Early steps in the European eel (Anguilla anguilla)-Vibrio vulnificus interaction in the gills: Role of the RtxA13 toxin.</title>
        <authorList>
            <person name="Callol A."/>
            <person name="Pajuelo D."/>
            <person name="Ebbesson L."/>
            <person name="Teles M."/>
            <person name="MacKenzie S."/>
            <person name="Amaro C."/>
        </authorList>
    </citation>
    <scope>NUCLEOTIDE SEQUENCE</scope>
</reference>
<dbReference type="EMBL" id="GBXM01104639">
    <property type="protein sequence ID" value="JAH03938.1"/>
    <property type="molecule type" value="Transcribed_RNA"/>
</dbReference>
<organism evidence="1">
    <name type="scientific">Anguilla anguilla</name>
    <name type="common">European freshwater eel</name>
    <name type="synonym">Muraena anguilla</name>
    <dbReference type="NCBI Taxonomy" id="7936"/>
    <lineage>
        <taxon>Eukaryota</taxon>
        <taxon>Metazoa</taxon>
        <taxon>Chordata</taxon>
        <taxon>Craniata</taxon>
        <taxon>Vertebrata</taxon>
        <taxon>Euteleostomi</taxon>
        <taxon>Actinopterygii</taxon>
        <taxon>Neopterygii</taxon>
        <taxon>Teleostei</taxon>
        <taxon>Anguilliformes</taxon>
        <taxon>Anguillidae</taxon>
        <taxon>Anguilla</taxon>
    </lineage>
</organism>
<dbReference type="AlphaFoldDB" id="A0A0E9PJC6"/>
<reference evidence="1" key="1">
    <citation type="submission" date="2014-11" db="EMBL/GenBank/DDBJ databases">
        <authorList>
            <person name="Amaro Gonzalez C."/>
        </authorList>
    </citation>
    <scope>NUCLEOTIDE SEQUENCE</scope>
</reference>
<proteinExistence type="predicted"/>